<reference evidence="2" key="1">
    <citation type="submission" date="2015-07" db="EMBL/GenBank/DDBJ databases">
        <title>Adaptation to a free-living lifestyle via gene acquisitions in the diplomonad Trepomonas sp. PC1.</title>
        <authorList>
            <person name="Xu F."/>
            <person name="Jerlstrom-Hultqvist J."/>
            <person name="Kolisko M."/>
            <person name="Simpson A.G.B."/>
            <person name="Roger A.J."/>
            <person name="Svard S.G."/>
            <person name="Andersson J.O."/>
        </authorList>
    </citation>
    <scope>NUCLEOTIDE SEQUENCE</scope>
    <source>
        <strain evidence="2">PC1</strain>
    </source>
</reference>
<evidence type="ECO:0000256" key="1">
    <source>
        <dbReference type="SAM" id="MobiDB-lite"/>
    </source>
</evidence>
<dbReference type="EMBL" id="GDID01003909">
    <property type="protein sequence ID" value="JAP92697.1"/>
    <property type="molecule type" value="Transcribed_RNA"/>
</dbReference>
<organism evidence="2">
    <name type="scientific">Trepomonas sp. PC1</name>
    <dbReference type="NCBI Taxonomy" id="1076344"/>
    <lineage>
        <taxon>Eukaryota</taxon>
        <taxon>Metamonada</taxon>
        <taxon>Diplomonadida</taxon>
        <taxon>Hexamitidae</taxon>
        <taxon>Hexamitinae</taxon>
        <taxon>Trepomonas</taxon>
    </lineage>
</organism>
<dbReference type="AlphaFoldDB" id="A0A146K7U5"/>
<evidence type="ECO:0000313" key="2">
    <source>
        <dbReference type="EMBL" id="JAP92697.1"/>
    </source>
</evidence>
<feature type="non-terminal residue" evidence="2">
    <location>
        <position position="586"/>
    </location>
</feature>
<feature type="compositionally biased region" description="Acidic residues" evidence="1">
    <location>
        <begin position="440"/>
        <end position="462"/>
    </location>
</feature>
<feature type="non-terminal residue" evidence="2">
    <location>
        <position position="1"/>
    </location>
</feature>
<feature type="region of interest" description="Disordered" evidence="1">
    <location>
        <begin position="243"/>
        <end position="271"/>
    </location>
</feature>
<sequence>LNAEQKLKLAKKEREEKVAQLKKWCIDEFSRLEKVKKIYQDHWQDMVKFVNKSEQKEKQRLEKESIEFNGFLNSLSGRFQHELDSIQDQLDWEDFINSVEPQDNPQVLLSALDAFSKVIRFDTSIHSLRTQFKVASPILHQFVEDKNNLYEVYVAICSRLADVINKLNKYIQYDLPYKNRLNALKPQIENLTMTQQGLGHMILSQQEAKTDQIQDVFMQKIPFEAKDNLPDLYEKTLKNQFVKENPTPKPLEIPELEPPKKEDKTKKPATATNAKVEVVKEVKKEEIPQLDPSEEIVNLAGLVEIRMQHPDLFVSNVSKQIDNLQSDFNLLIMKETEKYVSPDEPPPTIEKAKRDQKVMEQIKQFVASKSFIEQVKNRQFINEDELEEFRKVAIIQQQKILLRAYLFEFQERAIKYVLEHSELFQDQNEMIKMITPDVDQVNEEDEVRDDEHGEEGEETNEDDIPKRTNFGLSKQMLESLDQQNKMQSSPTAKSNKLNIDSVAELPHFSQTIENFDEKIETKFERLTYRSRNQNYNDRNITSVNEIVALQNYQRLFPSLRLSMKMNFIIQRDVGYFLMKRDNDILP</sequence>
<protein>
    <submittedName>
        <fullName evidence="2">Uncharacterized protein</fullName>
    </submittedName>
</protein>
<accession>A0A146K7U5</accession>
<feature type="compositionally biased region" description="Basic and acidic residues" evidence="1">
    <location>
        <begin position="257"/>
        <end position="266"/>
    </location>
</feature>
<gene>
    <name evidence="2" type="ORF">TPC1_15271</name>
</gene>
<name>A0A146K7U5_9EUKA</name>
<proteinExistence type="predicted"/>
<feature type="region of interest" description="Disordered" evidence="1">
    <location>
        <begin position="436"/>
        <end position="467"/>
    </location>
</feature>